<dbReference type="GO" id="GO:0016272">
    <property type="term" value="C:prefoldin complex"/>
    <property type="evidence" value="ECO:0007669"/>
    <property type="project" value="InterPro"/>
</dbReference>
<dbReference type="InterPro" id="IPR009053">
    <property type="entry name" value="Prefoldin"/>
</dbReference>
<reference evidence="2" key="1">
    <citation type="journal article" date="2008" name="ISME J.">
        <title>Genomic patterns of recombination, clonal divergence and environment in marine microbial populations.</title>
        <authorList>
            <person name="Konstantinidis K.T."/>
            <person name="Delong E.F."/>
        </authorList>
    </citation>
    <scope>NUCLEOTIDE SEQUENCE</scope>
</reference>
<gene>
    <name evidence="2" type="ORF">ALOHA_HF4000APKG2H5ctg1g25</name>
</gene>
<dbReference type="SUPFAM" id="SSF46579">
    <property type="entry name" value="Prefoldin"/>
    <property type="match status" value="1"/>
</dbReference>
<sequence length="122" mass="13723">MHQSRSSCPETRSDRMSDDPITPQELQATTQELQLTRSQVQAVASQVNEISLTLEALSTQDESRPVFRAVGNLLLEVGDRETLAKDLEESKVVFESHLERLVKRESALTTQYGEMVKSFEGQ</sequence>
<evidence type="ECO:0000313" key="2">
    <source>
        <dbReference type="EMBL" id="ABZ08178.1"/>
    </source>
</evidence>
<name>B3T6H0_9ZZZZ</name>
<protein>
    <submittedName>
        <fullName evidence="2">Putative KE2 family protein</fullName>
    </submittedName>
</protein>
<feature type="region of interest" description="Disordered" evidence="1">
    <location>
        <begin position="1"/>
        <end position="24"/>
    </location>
</feature>
<organism evidence="2">
    <name type="scientific">uncultured marine microorganism HF4000_APKG2H5</name>
    <dbReference type="NCBI Taxonomy" id="455545"/>
    <lineage>
        <taxon>unclassified sequences</taxon>
        <taxon>environmental samples</taxon>
    </lineage>
</organism>
<evidence type="ECO:0000256" key="1">
    <source>
        <dbReference type="SAM" id="MobiDB-lite"/>
    </source>
</evidence>
<dbReference type="Pfam" id="PF01920">
    <property type="entry name" value="Prefoldin_2"/>
    <property type="match status" value="1"/>
</dbReference>
<dbReference type="GO" id="GO:0051082">
    <property type="term" value="F:unfolded protein binding"/>
    <property type="evidence" value="ECO:0007669"/>
    <property type="project" value="InterPro"/>
</dbReference>
<dbReference type="GO" id="GO:0006457">
    <property type="term" value="P:protein folding"/>
    <property type="evidence" value="ECO:0007669"/>
    <property type="project" value="InterPro"/>
</dbReference>
<feature type="compositionally biased region" description="Polar residues" evidence="1">
    <location>
        <begin position="1"/>
        <end position="10"/>
    </location>
</feature>
<dbReference type="AlphaFoldDB" id="B3T6H0"/>
<dbReference type="Gene3D" id="1.10.287.370">
    <property type="match status" value="1"/>
</dbReference>
<dbReference type="EMBL" id="EU016623">
    <property type="protein sequence ID" value="ABZ08178.1"/>
    <property type="molecule type" value="Genomic_DNA"/>
</dbReference>
<dbReference type="InterPro" id="IPR002777">
    <property type="entry name" value="PFD_beta-like"/>
</dbReference>
<proteinExistence type="predicted"/>
<accession>B3T6H0</accession>